<evidence type="ECO:0000256" key="1">
    <source>
        <dbReference type="SAM" id="Phobius"/>
    </source>
</evidence>
<name>A0ABQ9LRN2_HEVBR</name>
<dbReference type="PANTHER" id="PTHR34970">
    <property type="entry name" value="ABC TRANSPORTER A FAMILY PROTEIN"/>
    <property type="match status" value="1"/>
</dbReference>
<dbReference type="EMBL" id="JARPOI010000010">
    <property type="protein sequence ID" value="KAJ9169880.1"/>
    <property type="molecule type" value="Genomic_DNA"/>
</dbReference>
<evidence type="ECO:0000313" key="3">
    <source>
        <dbReference type="Proteomes" id="UP001174677"/>
    </source>
</evidence>
<proteinExistence type="predicted"/>
<sequence length="68" mass="7726">MLRTRLLWFTVGFSMSAAVIGQFVWRDLIAERYALSYQTQQAFDALEARVLNLESISSLNSNPDQVEG</sequence>
<keyword evidence="1" id="KW-1133">Transmembrane helix</keyword>
<dbReference type="Proteomes" id="UP001174677">
    <property type="component" value="Chromosome 10"/>
</dbReference>
<evidence type="ECO:0008006" key="4">
    <source>
        <dbReference type="Google" id="ProtNLM"/>
    </source>
</evidence>
<comment type="caution">
    <text evidence="2">The sequence shown here is derived from an EMBL/GenBank/DDBJ whole genome shotgun (WGS) entry which is preliminary data.</text>
</comment>
<reference evidence="2 3" key="1">
    <citation type="journal article" date="2023" name="Plant Biotechnol. J.">
        <title>Chromosome-level wild Hevea brasiliensis genome provides new tools for genomic-assisted breeding and valuable loci to elevate rubber yield.</title>
        <authorList>
            <person name="Cheng H."/>
            <person name="Song X."/>
            <person name="Hu Y."/>
            <person name="Wu T."/>
            <person name="Yang Q."/>
            <person name="An Z."/>
            <person name="Feng S."/>
            <person name="Deng Z."/>
            <person name="Wu W."/>
            <person name="Zeng X."/>
            <person name="Tu M."/>
            <person name="Wang X."/>
            <person name="Huang H."/>
        </authorList>
    </citation>
    <scope>NUCLEOTIDE SEQUENCE [LARGE SCALE GENOMIC DNA]</scope>
    <source>
        <strain evidence="2">MT/VB/25A 57/8</strain>
    </source>
</reference>
<evidence type="ECO:0000313" key="2">
    <source>
        <dbReference type="EMBL" id="KAJ9169880.1"/>
    </source>
</evidence>
<keyword evidence="1" id="KW-0812">Transmembrane</keyword>
<organism evidence="2 3">
    <name type="scientific">Hevea brasiliensis</name>
    <name type="common">Para rubber tree</name>
    <name type="synonym">Siphonia brasiliensis</name>
    <dbReference type="NCBI Taxonomy" id="3981"/>
    <lineage>
        <taxon>Eukaryota</taxon>
        <taxon>Viridiplantae</taxon>
        <taxon>Streptophyta</taxon>
        <taxon>Embryophyta</taxon>
        <taxon>Tracheophyta</taxon>
        <taxon>Spermatophyta</taxon>
        <taxon>Magnoliopsida</taxon>
        <taxon>eudicotyledons</taxon>
        <taxon>Gunneridae</taxon>
        <taxon>Pentapetalae</taxon>
        <taxon>rosids</taxon>
        <taxon>fabids</taxon>
        <taxon>Malpighiales</taxon>
        <taxon>Euphorbiaceae</taxon>
        <taxon>Crotonoideae</taxon>
        <taxon>Micrandreae</taxon>
        <taxon>Hevea</taxon>
    </lineage>
</organism>
<dbReference type="PANTHER" id="PTHR34970:SF5">
    <property type="entry name" value="PROTEIN, PUTATIVE-RELATED"/>
    <property type="match status" value="1"/>
</dbReference>
<feature type="transmembrane region" description="Helical" evidence="1">
    <location>
        <begin position="6"/>
        <end position="25"/>
    </location>
</feature>
<keyword evidence="1" id="KW-0472">Membrane</keyword>
<accession>A0ABQ9LRN2</accession>
<protein>
    <recommendedName>
        <fullName evidence="4">Two-component sensor histidine kinase</fullName>
    </recommendedName>
</protein>
<gene>
    <name evidence="2" type="ORF">P3X46_018028</name>
</gene>
<keyword evidence="3" id="KW-1185">Reference proteome</keyword>